<reference evidence="2 3" key="1">
    <citation type="submission" date="2007-06" db="EMBL/GenBank/DDBJ databases">
        <authorList>
            <person name="Green D."/>
            <person name="Ferriera S."/>
            <person name="Johnson J."/>
            <person name="Kravitz S."/>
            <person name="Beeson K."/>
            <person name="Sutton G."/>
            <person name="Rogers Y.-H."/>
            <person name="Friedman R."/>
            <person name="Frazier M."/>
            <person name="Venter J.C."/>
        </authorList>
    </citation>
    <scope>NUCLEOTIDE SEQUENCE [LARGE SCALE GENOMIC DNA]</scope>
    <source>
        <strain evidence="2 3">DG893</strain>
    </source>
</reference>
<dbReference type="EMBL" id="ABCP01000009">
    <property type="protein sequence ID" value="EDM48116.1"/>
    <property type="molecule type" value="Genomic_DNA"/>
</dbReference>
<organism evidence="2 3">
    <name type="scientific">Marinobacter algicola DG893</name>
    <dbReference type="NCBI Taxonomy" id="443152"/>
    <lineage>
        <taxon>Bacteria</taxon>
        <taxon>Pseudomonadati</taxon>
        <taxon>Pseudomonadota</taxon>
        <taxon>Gammaproteobacteria</taxon>
        <taxon>Pseudomonadales</taxon>
        <taxon>Marinobacteraceae</taxon>
        <taxon>Marinobacter</taxon>
    </lineage>
</organism>
<accession>A6EZB7</accession>
<dbReference type="InterPro" id="IPR046172">
    <property type="entry name" value="DUF6174"/>
</dbReference>
<dbReference type="eggNOG" id="ENOG5032YFI">
    <property type="taxonomic scope" value="Bacteria"/>
</dbReference>
<dbReference type="AlphaFoldDB" id="A6EZB7"/>
<sequence length="161" mass="17885">MIPQRLSLLLIGFALAGCGTSVSQAGAENTPLPAPETLEQAETLWAGHAMDGYQVTVQQTCFCPADLRQPIRVSVSAGEIVKLEGLEQPLQNRNLLDDQRLTVEGLLQFIEQSSARNPHRLEVAYDPRYGFPRHILYDGHKMIADDEFRYELSDFRAGGTD</sequence>
<name>A6EZB7_9GAMM</name>
<evidence type="ECO:0000313" key="2">
    <source>
        <dbReference type="EMBL" id="EDM48116.1"/>
    </source>
</evidence>
<dbReference type="OrthoDB" id="162213at2"/>
<dbReference type="Pfam" id="PF19671">
    <property type="entry name" value="DUF6174"/>
    <property type="match status" value="1"/>
</dbReference>
<gene>
    <name evidence="2" type="ORF">MDG893_03545</name>
</gene>
<feature type="signal peptide" evidence="1">
    <location>
        <begin position="1"/>
        <end position="25"/>
    </location>
</feature>
<evidence type="ECO:0000256" key="1">
    <source>
        <dbReference type="SAM" id="SignalP"/>
    </source>
</evidence>
<keyword evidence="3" id="KW-1185">Reference proteome</keyword>
<comment type="caution">
    <text evidence="2">The sequence shown here is derived from an EMBL/GenBank/DDBJ whole genome shotgun (WGS) entry which is preliminary data.</text>
</comment>
<dbReference type="PROSITE" id="PS51257">
    <property type="entry name" value="PROKAR_LIPOPROTEIN"/>
    <property type="match status" value="1"/>
</dbReference>
<evidence type="ECO:0008006" key="4">
    <source>
        <dbReference type="Google" id="ProtNLM"/>
    </source>
</evidence>
<dbReference type="Proteomes" id="UP000005856">
    <property type="component" value="Unassembled WGS sequence"/>
</dbReference>
<feature type="chain" id="PRO_5002692585" description="Lipoprotein" evidence="1">
    <location>
        <begin position="26"/>
        <end position="161"/>
    </location>
</feature>
<keyword evidence="1" id="KW-0732">Signal</keyword>
<evidence type="ECO:0000313" key="3">
    <source>
        <dbReference type="Proteomes" id="UP000005856"/>
    </source>
</evidence>
<dbReference type="STRING" id="443152.MDG893_03545"/>
<proteinExistence type="predicted"/>
<protein>
    <recommendedName>
        <fullName evidence="4">Lipoprotein</fullName>
    </recommendedName>
</protein>
<dbReference type="RefSeq" id="WP_007153364.1">
    <property type="nucleotide sequence ID" value="NZ_ABCP01000009.1"/>
</dbReference>